<dbReference type="GO" id="GO:0046872">
    <property type="term" value="F:metal ion binding"/>
    <property type="evidence" value="ECO:0007669"/>
    <property type="project" value="UniProtKB-KW"/>
</dbReference>
<dbReference type="Pfam" id="PF00111">
    <property type="entry name" value="Fer2"/>
    <property type="match status" value="1"/>
</dbReference>
<dbReference type="AlphaFoldDB" id="A0A5C4TEN3"/>
<evidence type="ECO:0000256" key="2">
    <source>
        <dbReference type="ARBA" id="ARBA00022714"/>
    </source>
</evidence>
<dbReference type="Proteomes" id="UP000307943">
    <property type="component" value="Unassembled WGS sequence"/>
</dbReference>
<dbReference type="GO" id="GO:0009055">
    <property type="term" value="F:electron transfer activity"/>
    <property type="evidence" value="ECO:0007669"/>
    <property type="project" value="TreeGrafter"/>
</dbReference>
<accession>A0A5C4TEN3</accession>
<keyword evidence="9" id="KW-1185">Reference proteome</keyword>
<dbReference type="OrthoDB" id="9810588at2"/>
<dbReference type="GO" id="GO:0051537">
    <property type="term" value="F:2 iron, 2 sulfur cluster binding"/>
    <property type="evidence" value="ECO:0007669"/>
    <property type="project" value="UniProtKB-KW"/>
</dbReference>
<dbReference type="InterPro" id="IPR001055">
    <property type="entry name" value="Adrenodoxin-like"/>
</dbReference>
<evidence type="ECO:0000256" key="5">
    <source>
        <dbReference type="ARBA" id="ARBA00023014"/>
    </source>
</evidence>
<comment type="similarity">
    <text evidence="1">Belongs to the adrenodoxin/putidaredoxin family.</text>
</comment>
<dbReference type="InterPro" id="IPR036010">
    <property type="entry name" value="2Fe-2S_ferredoxin-like_sf"/>
</dbReference>
<dbReference type="PANTHER" id="PTHR23426">
    <property type="entry name" value="FERREDOXIN/ADRENODOXIN"/>
    <property type="match status" value="1"/>
</dbReference>
<dbReference type="CDD" id="cd00207">
    <property type="entry name" value="fer2"/>
    <property type="match status" value="1"/>
</dbReference>
<feature type="domain" description="2Fe-2S ferredoxin-type" evidence="7">
    <location>
        <begin position="3"/>
        <end position="95"/>
    </location>
</feature>
<reference evidence="8 9" key="1">
    <citation type="submission" date="2019-05" db="EMBL/GenBank/DDBJ databases">
        <title>We sequenced the genome of Paenibacillus hemerocallicola KCTC 33185 for further insight into its adaptation and study the phylogeny of Paenibacillus.</title>
        <authorList>
            <person name="Narsing Rao M.P."/>
        </authorList>
    </citation>
    <scope>NUCLEOTIDE SEQUENCE [LARGE SCALE GENOMIC DNA]</scope>
    <source>
        <strain evidence="8 9">KCTC 33185</strain>
    </source>
</reference>
<comment type="cofactor">
    <cofactor evidence="6">
        <name>[2Fe-2S] cluster</name>
        <dbReference type="ChEBI" id="CHEBI:190135"/>
    </cofactor>
</comment>
<dbReference type="RefSeq" id="WP_139601151.1">
    <property type="nucleotide sequence ID" value="NZ_VDCQ01000005.1"/>
</dbReference>
<protein>
    <submittedName>
        <fullName evidence="8">2Fe-2S iron-sulfur cluster binding domain-containing protein</fullName>
    </submittedName>
</protein>
<evidence type="ECO:0000256" key="1">
    <source>
        <dbReference type="ARBA" id="ARBA00010914"/>
    </source>
</evidence>
<dbReference type="PROSITE" id="PS51085">
    <property type="entry name" value="2FE2S_FER_2"/>
    <property type="match status" value="1"/>
</dbReference>
<proteinExistence type="inferred from homology"/>
<gene>
    <name evidence="8" type="ORF">FE784_05640</name>
</gene>
<dbReference type="GO" id="GO:0140647">
    <property type="term" value="P:P450-containing electron transport chain"/>
    <property type="evidence" value="ECO:0007669"/>
    <property type="project" value="InterPro"/>
</dbReference>
<keyword evidence="4" id="KW-0408">Iron</keyword>
<evidence type="ECO:0000256" key="3">
    <source>
        <dbReference type="ARBA" id="ARBA00022723"/>
    </source>
</evidence>
<organism evidence="8 9">
    <name type="scientific">Paenibacillus hemerocallicola</name>
    <dbReference type="NCBI Taxonomy" id="1172614"/>
    <lineage>
        <taxon>Bacteria</taxon>
        <taxon>Bacillati</taxon>
        <taxon>Bacillota</taxon>
        <taxon>Bacilli</taxon>
        <taxon>Bacillales</taxon>
        <taxon>Paenibacillaceae</taxon>
        <taxon>Paenibacillus</taxon>
    </lineage>
</organism>
<evidence type="ECO:0000256" key="4">
    <source>
        <dbReference type="ARBA" id="ARBA00023004"/>
    </source>
</evidence>
<comment type="caution">
    <text evidence="8">The sequence shown here is derived from an EMBL/GenBank/DDBJ whole genome shotgun (WGS) entry which is preliminary data.</text>
</comment>
<dbReference type="InterPro" id="IPR012675">
    <property type="entry name" value="Beta-grasp_dom_sf"/>
</dbReference>
<keyword evidence="5" id="KW-0411">Iron-sulfur</keyword>
<keyword evidence="3" id="KW-0479">Metal-binding</keyword>
<name>A0A5C4TEN3_9BACL</name>
<evidence type="ECO:0000313" key="8">
    <source>
        <dbReference type="EMBL" id="TNJ67438.1"/>
    </source>
</evidence>
<evidence type="ECO:0000259" key="7">
    <source>
        <dbReference type="PROSITE" id="PS51085"/>
    </source>
</evidence>
<dbReference type="InterPro" id="IPR001041">
    <property type="entry name" value="2Fe-2S_ferredoxin-type"/>
</dbReference>
<keyword evidence="2" id="KW-0001">2Fe-2S</keyword>
<dbReference type="SUPFAM" id="SSF54292">
    <property type="entry name" value="2Fe-2S ferredoxin-like"/>
    <property type="match status" value="1"/>
</dbReference>
<sequence>MNPEIRFLPDDKKIQIKPGTTLLDASKKARVHIRTRCDGNAACLMCKVTVEDGTGLSAPGDNEKRKLGELIGRGYRLACQAKALRSCTVHVPEDPLKAAVRAQLAKQREEEQW</sequence>
<dbReference type="EMBL" id="VDCQ01000005">
    <property type="protein sequence ID" value="TNJ67438.1"/>
    <property type="molecule type" value="Genomic_DNA"/>
</dbReference>
<dbReference type="Gene3D" id="3.10.20.30">
    <property type="match status" value="1"/>
</dbReference>
<evidence type="ECO:0000313" key="9">
    <source>
        <dbReference type="Proteomes" id="UP000307943"/>
    </source>
</evidence>
<evidence type="ECO:0000256" key="6">
    <source>
        <dbReference type="ARBA" id="ARBA00034078"/>
    </source>
</evidence>
<dbReference type="PANTHER" id="PTHR23426:SF65">
    <property type="entry name" value="FERREDOXIN-2, MITOCHONDRIAL"/>
    <property type="match status" value="1"/>
</dbReference>